<dbReference type="Proteomes" id="UP000233248">
    <property type="component" value="Unassembled WGS sequence"/>
</dbReference>
<keyword evidence="1" id="KW-0472">Membrane</keyword>
<feature type="transmembrane region" description="Helical" evidence="1">
    <location>
        <begin position="172"/>
        <end position="193"/>
    </location>
</feature>
<accession>A0A2N1J5K3</accession>
<feature type="transmembrane region" description="Helical" evidence="1">
    <location>
        <begin position="205"/>
        <end position="228"/>
    </location>
</feature>
<dbReference type="AlphaFoldDB" id="A0A2N1J5K3"/>
<feature type="transmembrane region" description="Helical" evidence="1">
    <location>
        <begin position="35"/>
        <end position="55"/>
    </location>
</feature>
<feature type="transmembrane region" description="Helical" evidence="1">
    <location>
        <begin position="279"/>
        <end position="301"/>
    </location>
</feature>
<protein>
    <recommendedName>
        <fullName evidence="4">Polysaccharide polymerase</fullName>
    </recommendedName>
</protein>
<evidence type="ECO:0000313" key="3">
    <source>
        <dbReference type="Proteomes" id="UP000233248"/>
    </source>
</evidence>
<keyword evidence="1" id="KW-1133">Transmembrane helix</keyword>
<feature type="transmembrane region" description="Helical" evidence="1">
    <location>
        <begin position="64"/>
        <end position="81"/>
    </location>
</feature>
<feature type="transmembrane region" description="Helical" evidence="1">
    <location>
        <begin position="394"/>
        <end position="414"/>
    </location>
</feature>
<reference evidence="2 3" key="1">
    <citation type="submission" date="2017-09" db="EMBL/GenBank/DDBJ databases">
        <title>Genomics of the genus Arcobacter.</title>
        <authorList>
            <person name="Perez-Cataluna A."/>
            <person name="Figueras M.J."/>
            <person name="Salas-Masso N."/>
        </authorList>
    </citation>
    <scope>NUCLEOTIDE SEQUENCE [LARGE SCALE GENOMIC DNA]</scope>
    <source>
        <strain evidence="2 3">DSM 18005</strain>
    </source>
</reference>
<dbReference type="KEGG" id="ahs:AHALO_0827"/>
<sequence length="447" mass="51588">MLVLARFMLFFIMLGVTLIYLFTNIKFIFDGSSALILLMFSIFIGTILLILDMLVKKRIYMKKSFFFLTLFLTYFICSLVLSRPEDIKSYTIATTGGIILFYLLGVLISLNLEYIKEKVLSSNQFLKFFNSFYFIFVVSFIVLLIDTSVELASNIRGDLFLIVDPDGMYQRAGNFLIISSLIFSFITMFFLIVNKYIRRKTFVKLISFSIYLLSSVVLFGIMLLSQLIGSNNTLVNITGLLLSITVFYVLLNFVNSKKLLNSVKFNIKKIFFSRFANKLLKSIFLSIFIFIFILIFMLNIVEIDLDKLRIFGFGSGEISSINSRLALWGDFTSHFNYNPIFGNMAVDKLTTGEGKYVHSFIGSLFTHLGIIGFILFFIYLFNAIKEKLNYNNNLYFNNVYTLYSLLVLTGILGIASFGTFFTWIPIWFLMGLIFPPIEFKDRKEIFK</sequence>
<feature type="transmembrane region" description="Helical" evidence="1">
    <location>
        <begin position="234"/>
        <end position="254"/>
    </location>
</feature>
<evidence type="ECO:0000313" key="2">
    <source>
        <dbReference type="EMBL" id="PKI81848.1"/>
    </source>
</evidence>
<evidence type="ECO:0008006" key="4">
    <source>
        <dbReference type="Google" id="ProtNLM"/>
    </source>
</evidence>
<organism evidence="2 3">
    <name type="scientific">Malaciobacter halophilus</name>
    <dbReference type="NCBI Taxonomy" id="197482"/>
    <lineage>
        <taxon>Bacteria</taxon>
        <taxon>Pseudomonadati</taxon>
        <taxon>Campylobacterota</taxon>
        <taxon>Epsilonproteobacteria</taxon>
        <taxon>Campylobacterales</taxon>
        <taxon>Arcobacteraceae</taxon>
        <taxon>Malaciobacter</taxon>
    </lineage>
</organism>
<feature type="transmembrane region" description="Helical" evidence="1">
    <location>
        <begin position="7"/>
        <end position="29"/>
    </location>
</feature>
<keyword evidence="1" id="KW-0812">Transmembrane</keyword>
<name>A0A2N1J5K3_9BACT</name>
<feature type="transmembrane region" description="Helical" evidence="1">
    <location>
        <begin position="131"/>
        <end position="152"/>
    </location>
</feature>
<proteinExistence type="predicted"/>
<feature type="transmembrane region" description="Helical" evidence="1">
    <location>
        <begin position="87"/>
        <end position="110"/>
    </location>
</feature>
<comment type="caution">
    <text evidence="2">The sequence shown here is derived from an EMBL/GenBank/DDBJ whole genome shotgun (WGS) entry which is preliminary data.</text>
</comment>
<gene>
    <name evidence="2" type="ORF">CP960_01760</name>
</gene>
<dbReference type="EMBL" id="NXIF01000007">
    <property type="protein sequence ID" value="PKI81848.1"/>
    <property type="molecule type" value="Genomic_DNA"/>
</dbReference>
<keyword evidence="3" id="KW-1185">Reference proteome</keyword>
<feature type="transmembrane region" description="Helical" evidence="1">
    <location>
        <begin position="360"/>
        <end position="382"/>
    </location>
</feature>
<dbReference type="OrthoDB" id="9256115at2"/>
<evidence type="ECO:0000256" key="1">
    <source>
        <dbReference type="SAM" id="Phobius"/>
    </source>
</evidence>